<dbReference type="InterPro" id="IPR004328">
    <property type="entry name" value="BRO1_dom"/>
</dbReference>
<evidence type="ECO:0000313" key="6">
    <source>
        <dbReference type="Proteomes" id="UP000007875"/>
    </source>
</evidence>
<dbReference type="Gene3D" id="1.25.40.280">
    <property type="entry name" value="alix/aip1 like domains"/>
    <property type="match status" value="1"/>
</dbReference>
<dbReference type="PANTHER" id="PTHR23032">
    <property type="entry name" value="BRO1 DOMAIN-CONTAINING PROTEIN BROX"/>
    <property type="match status" value="1"/>
</dbReference>
<proteinExistence type="inferred from homology"/>
<dbReference type="InParanoid" id="H2YC39"/>
<feature type="domain" description="BRO1" evidence="4">
    <location>
        <begin position="112"/>
        <end position="350"/>
    </location>
</feature>
<evidence type="ECO:0000259" key="4">
    <source>
        <dbReference type="PROSITE" id="PS51180"/>
    </source>
</evidence>
<dbReference type="Pfam" id="PF03097">
    <property type="entry name" value="BRO1"/>
    <property type="match status" value="1"/>
</dbReference>
<protein>
    <recommendedName>
        <fullName evidence="2">BRO1 domain-containing protein BROX</fullName>
    </recommendedName>
    <alternativeName>
        <fullName evidence="3">BRO1 domain- and CAAX motif-containing protein</fullName>
    </alternativeName>
</protein>
<name>H2YC39_CIOSA</name>
<keyword evidence="6" id="KW-1185">Reference proteome</keyword>
<dbReference type="OMA" id="YNYCGEN"/>
<evidence type="ECO:0000256" key="2">
    <source>
        <dbReference type="ARBA" id="ARBA00017773"/>
    </source>
</evidence>
<reference evidence="5" key="2">
    <citation type="submission" date="2025-08" db="UniProtKB">
        <authorList>
            <consortium name="Ensembl"/>
        </authorList>
    </citation>
    <scope>IDENTIFICATION</scope>
</reference>
<comment type="similarity">
    <text evidence="1">Belongs to the BROX family.</text>
</comment>
<dbReference type="SMART" id="SM01041">
    <property type="entry name" value="BRO1"/>
    <property type="match status" value="1"/>
</dbReference>
<evidence type="ECO:0000256" key="1">
    <source>
        <dbReference type="ARBA" id="ARBA00008901"/>
    </source>
</evidence>
<dbReference type="STRING" id="51511.ENSCSAVP00000002887"/>
<organism evidence="5 6">
    <name type="scientific">Ciona savignyi</name>
    <name type="common">Pacific transparent sea squirt</name>
    <dbReference type="NCBI Taxonomy" id="51511"/>
    <lineage>
        <taxon>Eukaryota</taxon>
        <taxon>Metazoa</taxon>
        <taxon>Chordata</taxon>
        <taxon>Tunicata</taxon>
        <taxon>Ascidiacea</taxon>
        <taxon>Phlebobranchia</taxon>
        <taxon>Cionidae</taxon>
        <taxon>Ciona</taxon>
    </lineage>
</organism>
<dbReference type="Proteomes" id="UP000007875">
    <property type="component" value="Unassembled WGS sequence"/>
</dbReference>
<dbReference type="InterPro" id="IPR038499">
    <property type="entry name" value="BRO1_sf"/>
</dbReference>
<dbReference type="Ensembl" id="ENSCSAVT00000002931.1">
    <property type="protein sequence ID" value="ENSCSAVP00000002887.1"/>
    <property type="gene ID" value="ENSCSAVG00000001723.1"/>
</dbReference>
<accession>H2YC39</accession>
<dbReference type="FunCoup" id="H2YC39">
    <property type="interactions" value="473"/>
</dbReference>
<dbReference type="InterPro" id="IPR038898">
    <property type="entry name" value="BROX"/>
</dbReference>
<evidence type="ECO:0000313" key="5">
    <source>
        <dbReference type="Ensembl" id="ENSCSAVP00000002887.1"/>
    </source>
</evidence>
<dbReference type="HOGENOM" id="CLU_056561_0_0_1"/>
<dbReference type="PROSITE" id="PS51180">
    <property type="entry name" value="BRO1"/>
    <property type="match status" value="1"/>
</dbReference>
<dbReference type="PANTHER" id="PTHR23032:SF13">
    <property type="entry name" value="BRO1 DOMAIN-CONTAINING PROTEIN BROX"/>
    <property type="match status" value="1"/>
</dbReference>
<dbReference type="GeneTree" id="ENSGT00390000006681"/>
<evidence type="ECO:0000256" key="3">
    <source>
        <dbReference type="ARBA" id="ARBA00030751"/>
    </source>
</evidence>
<dbReference type="AlphaFoldDB" id="H2YC39"/>
<reference evidence="6" key="1">
    <citation type="submission" date="2003-08" db="EMBL/GenBank/DDBJ databases">
        <authorList>
            <person name="Birren B."/>
            <person name="Nusbaum C."/>
            <person name="Abebe A."/>
            <person name="Abouelleil A."/>
            <person name="Adekoya E."/>
            <person name="Ait-zahra M."/>
            <person name="Allen N."/>
            <person name="Allen T."/>
            <person name="An P."/>
            <person name="Anderson M."/>
            <person name="Anderson S."/>
            <person name="Arachchi H."/>
            <person name="Armbruster J."/>
            <person name="Bachantsang P."/>
            <person name="Baldwin J."/>
            <person name="Barry A."/>
            <person name="Bayul T."/>
            <person name="Blitshsteyn B."/>
            <person name="Bloom T."/>
            <person name="Blye J."/>
            <person name="Boguslavskiy L."/>
            <person name="Borowsky M."/>
            <person name="Boukhgalter B."/>
            <person name="Brunache A."/>
            <person name="Butler J."/>
            <person name="Calixte N."/>
            <person name="Calvo S."/>
            <person name="Camarata J."/>
            <person name="Campo K."/>
            <person name="Chang J."/>
            <person name="Cheshatsang Y."/>
            <person name="Citroen M."/>
            <person name="Collymore A."/>
            <person name="Considine T."/>
            <person name="Cook A."/>
            <person name="Cooke P."/>
            <person name="Corum B."/>
            <person name="Cuomo C."/>
            <person name="David R."/>
            <person name="Dawoe T."/>
            <person name="Degray S."/>
            <person name="Dodge S."/>
            <person name="Dooley K."/>
            <person name="Dorje P."/>
            <person name="Dorjee K."/>
            <person name="Dorris L."/>
            <person name="Duffey N."/>
            <person name="Dupes A."/>
            <person name="Elkins T."/>
            <person name="Engels R."/>
            <person name="Erickson J."/>
            <person name="Farina A."/>
            <person name="Faro S."/>
            <person name="Ferreira P."/>
            <person name="Fischer H."/>
            <person name="Fitzgerald M."/>
            <person name="Foley K."/>
            <person name="Gage D."/>
            <person name="Galagan J."/>
            <person name="Gearin G."/>
            <person name="Gnerre S."/>
            <person name="Gnirke A."/>
            <person name="Goyette A."/>
            <person name="Graham J."/>
            <person name="Grandbois E."/>
            <person name="Gyaltsen K."/>
            <person name="Hafez N."/>
            <person name="Hagopian D."/>
            <person name="Hagos B."/>
            <person name="Hall J."/>
            <person name="Hatcher B."/>
            <person name="Heller A."/>
            <person name="Higgins H."/>
            <person name="Honan T."/>
            <person name="Horn A."/>
            <person name="Houde N."/>
            <person name="Hughes L."/>
            <person name="Hulme W."/>
            <person name="Husby E."/>
            <person name="Iliev I."/>
            <person name="Jaffe D."/>
            <person name="Jones C."/>
            <person name="Kamal M."/>
            <person name="Kamat A."/>
            <person name="Kamvysselis M."/>
            <person name="Karlsson E."/>
            <person name="Kells C."/>
            <person name="Kieu A."/>
            <person name="Kisner P."/>
            <person name="Kodira C."/>
            <person name="Kulbokas E."/>
            <person name="Labutti K."/>
            <person name="Lama D."/>
            <person name="Landers T."/>
            <person name="Leger J."/>
            <person name="Levine S."/>
            <person name="Lewis D."/>
            <person name="Lewis T."/>
            <person name="Lindblad-toh K."/>
            <person name="Liu X."/>
            <person name="Lokyitsang T."/>
            <person name="Lokyitsang Y."/>
            <person name="Lucien O."/>
            <person name="Lui A."/>
            <person name="Ma L.J."/>
            <person name="Mabbitt R."/>
            <person name="Macdonald J."/>
            <person name="Maclean C."/>
            <person name="Major J."/>
            <person name="Manning J."/>
            <person name="Marabella R."/>
            <person name="Maru K."/>
            <person name="Matthews C."/>
            <person name="Mauceli E."/>
            <person name="Mccarthy M."/>
            <person name="Mcdonough S."/>
            <person name="Mcghee T."/>
            <person name="Meldrim J."/>
            <person name="Meneus L."/>
            <person name="Mesirov J."/>
            <person name="Mihalev A."/>
            <person name="Mihova T."/>
            <person name="Mikkelsen T."/>
            <person name="Mlenga V."/>
            <person name="Moru K."/>
            <person name="Mozes J."/>
            <person name="Mulrain L."/>
            <person name="Munson G."/>
            <person name="Naylor J."/>
            <person name="Newes C."/>
            <person name="Nguyen C."/>
            <person name="Nguyen N."/>
            <person name="Nguyen T."/>
            <person name="Nicol R."/>
            <person name="Nielsen C."/>
            <person name="Nizzari M."/>
            <person name="Norbu C."/>
            <person name="Norbu N."/>
            <person name="O'donnell P."/>
            <person name="Okoawo O."/>
            <person name="O'leary S."/>
            <person name="Omotosho B."/>
            <person name="O'neill K."/>
            <person name="Osman S."/>
            <person name="Parker S."/>
            <person name="Perrin D."/>
            <person name="Phunkhang P."/>
            <person name="Piqani B."/>
            <person name="Purcell S."/>
            <person name="Rachupka T."/>
            <person name="Ramasamy U."/>
            <person name="Rameau R."/>
            <person name="Ray V."/>
            <person name="Raymond C."/>
            <person name="Retta R."/>
            <person name="Richardson S."/>
            <person name="Rise C."/>
            <person name="Rodriguez J."/>
            <person name="Rogers J."/>
            <person name="Rogov P."/>
            <person name="Rutman M."/>
            <person name="Schupbach R."/>
            <person name="Seaman C."/>
            <person name="Settipalli S."/>
            <person name="Sharpe T."/>
            <person name="Sheridan J."/>
            <person name="Sherpa N."/>
            <person name="Shi J."/>
            <person name="Smirnov S."/>
            <person name="Smith C."/>
            <person name="Sougnez C."/>
            <person name="Spencer B."/>
            <person name="Stalker J."/>
            <person name="Stange-thomann N."/>
            <person name="Stavropoulos S."/>
            <person name="Stetson K."/>
            <person name="Stone C."/>
            <person name="Stone S."/>
            <person name="Stubbs M."/>
            <person name="Talamas J."/>
            <person name="Tchuinga P."/>
            <person name="Tenzing P."/>
            <person name="Tesfaye S."/>
            <person name="Theodore J."/>
            <person name="Thoulutsang Y."/>
            <person name="Topham K."/>
            <person name="Towey S."/>
            <person name="Tsamla T."/>
            <person name="Tsomo N."/>
            <person name="Vallee D."/>
            <person name="Vassiliev H."/>
            <person name="Venkataraman V."/>
            <person name="Vinson J."/>
            <person name="Vo A."/>
            <person name="Wade C."/>
            <person name="Wang S."/>
            <person name="Wangchuk T."/>
            <person name="Wangdi T."/>
            <person name="Whittaker C."/>
            <person name="Wilkinson J."/>
            <person name="Wu Y."/>
            <person name="Wyman D."/>
            <person name="Yadav S."/>
            <person name="Yang S."/>
            <person name="Yang X."/>
            <person name="Yeager S."/>
            <person name="Yee E."/>
            <person name="Young G."/>
            <person name="Zainoun J."/>
            <person name="Zembeck L."/>
            <person name="Zimmer A."/>
            <person name="Zody M."/>
            <person name="Lander E."/>
        </authorList>
    </citation>
    <scope>NUCLEOTIDE SEQUENCE [LARGE SCALE GENOMIC DNA]</scope>
</reference>
<dbReference type="eggNOG" id="ENOG502QQBR">
    <property type="taxonomic scope" value="Eukaryota"/>
</dbReference>
<sequence length="408" mass="46495">MAHWFHRNPFKATAAQTFDVRKISMKSDFSKIIGDLRNARSSLLSLFNDPLASMEKMDEVSGDYFSLIQGFWFINLTENVFQYKWTQTLYVGKPPLVEEDAQFDFVNMGVNVALWYSKHSAKLATKPELKMEDAKEIHSCLKKAAGIFKEFKDNHATKLSNPPEKCSDLDPNVLECYIMCCQAEAQEVTIARAVEKKHKDSLIAALSNETSKYFQQADHQLHSHDQNIVGKWRKYLQLKQKFYKAYAMCYYGSALLSEEKCGDSIRCLKESFQALTETSALCKEYIATKGAGSTIQPHQHAFYINFQKELDRKLKKSESENGFIYHHKVPPVAPNMTLQATHGLVEPTPYTVPVISSNWNKQVYSGFNITKNVVHDKKSKLKSEKEGEVQSIKEPDIKVTKDNGCIVS</sequence>
<reference evidence="5" key="3">
    <citation type="submission" date="2025-09" db="UniProtKB">
        <authorList>
            <consortium name="Ensembl"/>
        </authorList>
    </citation>
    <scope>IDENTIFICATION</scope>
</reference>